<dbReference type="PANTHER" id="PTHR23101:SF25">
    <property type="entry name" value="GTPASE-ACTIVATING PROTEIN AND VPS9 DOMAIN-CONTAINING PROTEIN 1"/>
    <property type="match status" value="1"/>
</dbReference>
<dbReference type="SUPFAM" id="SSF109993">
    <property type="entry name" value="VPS9 domain"/>
    <property type="match status" value="1"/>
</dbReference>
<dbReference type="SMART" id="SM00167">
    <property type="entry name" value="VPS9"/>
    <property type="match status" value="1"/>
</dbReference>
<feature type="compositionally biased region" description="Polar residues" evidence="1">
    <location>
        <begin position="505"/>
        <end position="517"/>
    </location>
</feature>
<dbReference type="PANTHER" id="PTHR23101">
    <property type="entry name" value="RAB GDP/GTP EXCHANGE FACTOR"/>
    <property type="match status" value="1"/>
</dbReference>
<dbReference type="Pfam" id="PF02204">
    <property type="entry name" value="VPS9"/>
    <property type="match status" value="1"/>
</dbReference>
<proteinExistence type="predicted"/>
<protein>
    <recommendedName>
        <fullName evidence="2">VPS9 domain-containing protein</fullName>
    </recommendedName>
</protein>
<keyword evidence="4" id="KW-1185">Reference proteome</keyword>
<dbReference type="Gene3D" id="1.20.1050.80">
    <property type="entry name" value="VPS9 domain"/>
    <property type="match status" value="1"/>
</dbReference>
<dbReference type="InterPro" id="IPR045046">
    <property type="entry name" value="Vps9-like"/>
</dbReference>
<feature type="domain" description="VPS9" evidence="2">
    <location>
        <begin position="108"/>
        <end position="252"/>
    </location>
</feature>
<sequence>MENAEMFNAATAPLRFHDFLDRMRHPQAADIVRSIKTFIMDFTSRVPDPDYDSESVQTFLSTTEGAFQTHPLFANATDEELESAGEGLEKYLMTKLFARAFAPVHQEVEHDQRLSEKMGLLQQFIRPEHLDIPLSFQNKSSWLLAQKELQKINTYKAPRDKLVCILNCCRVINNLLLNVSLATNDNPPGADDFLPILIYIVIKANPPQLYSNLLYINRYRHRSRLVSEASYFYTNLVSAEAFISTLESNSVSMDEGEYEKQLQAAREARDGMNTTSSLSSGTTPLHNAHGPAMKEEVHTALPSKEASIKFEPGVLSIQRDDHIESPVLPAASTAALAPSTKPSHSPKESKHRNASATMRKLEAAAIPAVVEADESGQLAMDYPFLYASAGDLRVVDVESLLSSYKELVLKYVALYKAVEGTGISERNSRTSSPLLNSRDTGKAHVRTTAELGRPTKSLSHGEYMVVSEEQSVVKEEETPEVKRTIHSDGFQDLFDGMHVCVEGSNEGNASSPKSPSLTDMGREEYPPENHGGRAMEPQAERDYVDESGVGEEHVVAEDTGHSSHEILEIQDTSSDKQEIVENASRVYS</sequence>
<evidence type="ECO:0000313" key="4">
    <source>
        <dbReference type="Proteomes" id="UP001497512"/>
    </source>
</evidence>
<organism evidence="3 4">
    <name type="scientific">Sphagnum troendelagicum</name>
    <dbReference type="NCBI Taxonomy" id="128251"/>
    <lineage>
        <taxon>Eukaryota</taxon>
        <taxon>Viridiplantae</taxon>
        <taxon>Streptophyta</taxon>
        <taxon>Embryophyta</taxon>
        <taxon>Bryophyta</taxon>
        <taxon>Sphagnophytina</taxon>
        <taxon>Sphagnopsida</taxon>
        <taxon>Sphagnales</taxon>
        <taxon>Sphagnaceae</taxon>
        <taxon>Sphagnum</taxon>
    </lineage>
</organism>
<dbReference type="Pfam" id="PF18151">
    <property type="entry name" value="DUF5601"/>
    <property type="match status" value="1"/>
</dbReference>
<accession>A0ABP0U5U1</accession>
<reference evidence="3" key="1">
    <citation type="submission" date="2024-02" db="EMBL/GenBank/DDBJ databases">
        <authorList>
            <consortium name="ELIXIR-Norway"/>
            <consortium name="Elixir Norway"/>
        </authorList>
    </citation>
    <scope>NUCLEOTIDE SEQUENCE</scope>
</reference>
<evidence type="ECO:0000256" key="1">
    <source>
        <dbReference type="SAM" id="MobiDB-lite"/>
    </source>
</evidence>
<dbReference type="Gene3D" id="1.10.246.120">
    <property type="match status" value="1"/>
</dbReference>
<name>A0ABP0U5U1_9BRYO</name>
<feature type="region of interest" description="Disordered" evidence="1">
    <location>
        <begin position="502"/>
        <end position="588"/>
    </location>
</feature>
<evidence type="ECO:0000259" key="2">
    <source>
        <dbReference type="PROSITE" id="PS51205"/>
    </source>
</evidence>
<dbReference type="InterPro" id="IPR003123">
    <property type="entry name" value="VPS9"/>
</dbReference>
<dbReference type="InterPro" id="IPR037191">
    <property type="entry name" value="VPS9_dom_sf"/>
</dbReference>
<gene>
    <name evidence="3" type="ORF">CSSPTR1EN2_LOCUS11828</name>
</gene>
<evidence type="ECO:0000313" key="3">
    <source>
        <dbReference type="EMBL" id="CAK9213621.1"/>
    </source>
</evidence>
<dbReference type="PROSITE" id="PS51205">
    <property type="entry name" value="VPS9"/>
    <property type="match status" value="1"/>
</dbReference>
<dbReference type="Proteomes" id="UP001497512">
    <property type="component" value="Chromosome 19"/>
</dbReference>
<feature type="compositionally biased region" description="Basic and acidic residues" evidence="1">
    <location>
        <begin position="520"/>
        <end position="579"/>
    </location>
</feature>
<dbReference type="EMBL" id="OZ019911">
    <property type="protein sequence ID" value="CAK9213621.1"/>
    <property type="molecule type" value="Genomic_DNA"/>
</dbReference>
<feature type="region of interest" description="Disordered" evidence="1">
    <location>
        <begin position="332"/>
        <end position="356"/>
    </location>
</feature>
<dbReference type="InterPro" id="IPR041545">
    <property type="entry name" value="DUF5601"/>
</dbReference>